<evidence type="ECO:0000313" key="3">
    <source>
        <dbReference type="EMBL" id="RFB84536.1"/>
    </source>
</evidence>
<dbReference type="InterPro" id="IPR014710">
    <property type="entry name" value="RmlC-like_jellyroll"/>
</dbReference>
<protein>
    <recommendedName>
        <fullName evidence="2">(S)-ureidoglycine aminohydrolase cupin domain-containing protein</fullName>
    </recommendedName>
</protein>
<gene>
    <name evidence="3" type="ORF">B5K10_28745</name>
</gene>
<dbReference type="SUPFAM" id="SSF51182">
    <property type="entry name" value="RmlC-like cupins"/>
    <property type="match status" value="1"/>
</dbReference>
<dbReference type="Proteomes" id="UP000256748">
    <property type="component" value="Unassembled WGS sequence"/>
</dbReference>
<feature type="region of interest" description="Disordered" evidence="1">
    <location>
        <begin position="1"/>
        <end position="27"/>
    </location>
</feature>
<dbReference type="Gene3D" id="2.60.120.10">
    <property type="entry name" value="Jelly Rolls"/>
    <property type="match status" value="1"/>
</dbReference>
<dbReference type="InterPro" id="IPR011051">
    <property type="entry name" value="RmlC_Cupin_sf"/>
</dbReference>
<evidence type="ECO:0000256" key="1">
    <source>
        <dbReference type="SAM" id="MobiDB-lite"/>
    </source>
</evidence>
<dbReference type="AlphaFoldDB" id="A0A3E1B245"/>
<dbReference type="Pfam" id="PF05899">
    <property type="entry name" value="Cupin_3"/>
    <property type="match status" value="1"/>
</dbReference>
<sequence length="118" mass="13585">MKSPTTKPRQKDIMTMQSDRSFQTDRIQRDRVTPDAQRKIASWTKWEANATEPFEIHYDRAVSFCVMEGRAKIAFTDGTSLDVQKDDFVTIKPDIKGVWTVIEPITNLYMYHDTGAPA</sequence>
<name>A0A3E1B245_RHILT</name>
<feature type="domain" description="(S)-ureidoglycine aminohydrolase cupin" evidence="2">
    <location>
        <begin position="40"/>
        <end position="106"/>
    </location>
</feature>
<reference evidence="3 4" key="1">
    <citation type="submission" date="2017-03" db="EMBL/GenBank/DDBJ databases">
        <title>Genome analysis of Rhizobial strains effectives or ineffectives for nitrogen fixation isolated from bean seeds.</title>
        <authorList>
            <person name="Peralta H."/>
            <person name="Aguilar-Vera A."/>
            <person name="Mora Y."/>
            <person name="Vargas-Lagunas C."/>
            <person name="Girard L."/>
            <person name="Mora J."/>
        </authorList>
    </citation>
    <scope>NUCLEOTIDE SEQUENCE [LARGE SCALE GENOMIC DNA]</scope>
    <source>
        <strain evidence="3 4">CCGM5</strain>
    </source>
</reference>
<organism evidence="3 4">
    <name type="scientific">Rhizobium leguminosarum bv. trifolii</name>
    <dbReference type="NCBI Taxonomy" id="386"/>
    <lineage>
        <taxon>Bacteria</taxon>
        <taxon>Pseudomonadati</taxon>
        <taxon>Pseudomonadota</taxon>
        <taxon>Alphaproteobacteria</taxon>
        <taxon>Hyphomicrobiales</taxon>
        <taxon>Rhizobiaceae</taxon>
        <taxon>Rhizobium/Agrobacterium group</taxon>
        <taxon>Rhizobium</taxon>
    </lineage>
</organism>
<proteinExistence type="predicted"/>
<dbReference type="InterPro" id="IPR008579">
    <property type="entry name" value="UGlyAH_Cupin_dom"/>
</dbReference>
<accession>A0A3E1B245</accession>
<comment type="caution">
    <text evidence="3">The sequence shown here is derived from an EMBL/GenBank/DDBJ whole genome shotgun (WGS) entry which is preliminary data.</text>
</comment>
<evidence type="ECO:0000313" key="4">
    <source>
        <dbReference type="Proteomes" id="UP000256748"/>
    </source>
</evidence>
<dbReference type="EMBL" id="NAOO01000041">
    <property type="protein sequence ID" value="RFB84536.1"/>
    <property type="molecule type" value="Genomic_DNA"/>
</dbReference>
<evidence type="ECO:0000259" key="2">
    <source>
        <dbReference type="Pfam" id="PF05899"/>
    </source>
</evidence>